<sequence>MGVFDDFFGGNESEDPQRLEAFPGATDILRQLGEAGLPKGLEAIGLAGGPQPGGILAPLSPFQQQGLGQIGDVLSRPLVTQSPLFQQGQQAISGALEGFDPFKDLRFKALQTNLERELKRAKDRIAARSSAKDEFFGGGRRAEEGKVEEAALGQLATLAGQLEGQSRQLQLQAAPLAQQFATLSGEEPRSRLQDTLFGLGAAPRGFAQEDINAQNADRLRRLQELTNIGLGTSLQTSMFKPDFFTPSFGPSGFSQLAQGLGGIEGLFGETSFGGEGGDSFLGGLSPTGSSGGDIQALLQILGAF</sequence>
<organism evidence="1">
    <name type="scientific">marine sediment metagenome</name>
    <dbReference type="NCBI Taxonomy" id="412755"/>
    <lineage>
        <taxon>unclassified sequences</taxon>
        <taxon>metagenomes</taxon>
        <taxon>ecological metagenomes</taxon>
    </lineage>
</organism>
<comment type="caution">
    <text evidence="1">The sequence shown here is derived from an EMBL/GenBank/DDBJ whole genome shotgun (WGS) entry which is preliminary data.</text>
</comment>
<protein>
    <submittedName>
        <fullName evidence="1">Uncharacterized protein</fullName>
    </submittedName>
</protein>
<name>A0A0F9GDP7_9ZZZZ</name>
<reference evidence="1" key="1">
    <citation type="journal article" date="2015" name="Nature">
        <title>Complex archaea that bridge the gap between prokaryotes and eukaryotes.</title>
        <authorList>
            <person name="Spang A."/>
            <person name="Saw J.H."/>
            <person name="Jorgensen S.L."/>
            <person name="Zaremba-Niedzwiedzka K."/>
            <person name="Martijn J."/>
            <person name="Lind A.E."/>
            <person name="van Eijk R."/>
            <person name="Schleper C."/>
            <person name="Guy L."/>
            <person name="Ettema T.J."/>
        </authorList>
    </citation>
    <scope>NUCLEOTIDE SEQUENCE</scope>
</reference>
<evidence type="ECO:0000313" key="1">
    <source>
        <dbReference type="EMBL" id="KKL96959.1"/>
    </source>
</evidence>
<gene>
    <name evidence="1" type="ORF">LCGC14_1839280</name>
</gene>
<accession>A0A0F9GDP7</accession>
<proteinExistence type="predicted"/>
<dbReference type="EMBL" id="LAZR01018290">
    <property type="protein sequence ID" value="KKL96959.1"/>
    <property type="molecule type" value="Genomic_DNA"/>
</dbReference>
<dbReference type="AlphaFoldDB" id="A0A0F9GDP7"/>